<evidence type="ECO:0000313" key="4">
    <source>
        <dbReference type="Proteomes" id="UP000613840"/>
    </source>
</evidence>
<dbReference type="InterPro" id="IPR000683">
    <property type="entry name" value="Gfo/Idh/MocA-like_OxRdtase_N"/>
</dbReference>
<name>A0A917W3D0_9ACTN</name>
<keyword evidence="4" id="KW-1185">Reference proteome</keyword>
<dbReference type="AlphaFoldDB" id="A0A917W3D0"/>
<gene>
    <name evidence="3" type="ORF">GCM10011575_15050</name>
</gene>
<reference evidence="3" key="1">
    <citation type="journal article" date="2014" name="Int. J. Syst. Evol. Microbiol.">
        <title>Complete genome sequence of Corynebacterium casei LMG S-19264T (=DSM 44701T), isolated from a smear-ripened cheese.</title>
        <authorList>
            <consortium name="US DOE Joint Genome Institute (JGI-PGF)"/>
            <person name="Walter F."/>
            <person name="Albersmeier A."/>
            <person name="Kalinowski J."/>
            <person name="Ruckert C."/>
        </authorList>
    </citation>
    <scope>NUCLEOTIDE SEQUENCE</scope>
    <source>
        <strain evidence="3">CGMCC 4.7306</strain>
    </source>
</reference>
<dbReference type="EMBL" id="BMMZ01000003">
    <property type="protein sequence ID" value="GGL57674.1"/>
    <property type="molecule type" value="Genomic_DNA"/>
</dbReference>
<dbReference type="PANTHER" id="PTHR43377">
    <property type="entry name" value="BILIVERDIN REDUCTASE A"/>
    <property type="match status" value="1"/>
</dbReference>
<protein>
    <recommendedName>
        <fullName evidence="5">Gfo/Idh/MocA family oxidoreductase</fullName>
    </recommendedName>
</protein>
<dbReference type="RefSeq" id="WP_188894578.1">
    <property type="nucleotide sequence ID" value="NZ_BMMZ01000003.1"/>
</dbReference>
<accession>A0A917W3D0</accession>
<dbReference type="InterPro" id="IPR036291">
    <property type="entry name" value="NAD(P)-bd_dom_sf"/>
</dbReference>
<evidence type="ECO:0008006" key="5">
    <source>
        <dbReference type="Google" id="ProtNLM"/>
    </source>
</evidence>
<feature type="domain" description="GFO/IDH/MocA-like oxidoreductase" evidence="2">
    <location>
        <begin position="178"/>
        <end position="255"/>
    </location>
</feature>
<dbReference type="Pfam" id="PF01408">
    <property type="entry name" value="GFO_IDH_MocA"/>
    <property type="match status" value="1"/>
</dbReference>
<dbReference type="Gene3D" id="3.40.50.720">
    <property type="entry name" value="NAD(P)-binding Rossmann-like Domain"/>
    <property type="match status" value="1"/>
</dbReference>
<feature type="domain" description="Gfo/Idh/MocA-like oxidoreductase N-terminal" evidence="1">
    <location>
        <begin position="9"/>
        <end position="126"/>
    </location>
</feature>
<dbReference type="SUPFAM" id="SSF51735">
    <property type="entry name" value="NAD(P)-binding Rossmann-fold domains"/>
    <property type="match status" value="1"/>
</dbReference>
<sequence length="338" mass="36396">MARSVQPVIGIVGGGIRGSMFAAAVRQHPDARLAGICESDDGRRTRLAAELSVDTFADLGSMITSVPELTALVIATPDFAHRDVALLGIEHGLDLMIEKPLATAVDEARAIVAAAEAAGTMIMIGFENRWNPRFSAVRDQLAAAGSPVVNQVINLNDTRFVPTSMLGWAGRSTPGWFLMPHTLDLACWLSGASPTEVYARGRRGYLDARGVQTWDAITASFAMSDGSLLVLNSQWILTESHPSVFDFRYELHTEASSYYFDIADSGVTRYDSTGISRPQFGVVDGPPLTGVPIDMINSFIDRLNGVDLELPDGRHGELITRAIEAVHTSVDQGTPITI</sequence>
<dbReference type="GO" id="GO:0000166">
    <property type="term" value="F:nucleotide binding"/>
    <property type="evidence" value="ECO:0007669"/>
    <property type="project" value="InterPro"/>
</dbReference>
<proteinExistence type="predicted"/>
<reference evidence="3" key="2">
    <citation type="submission" date="2020-09" db="EMBL/GenBank/DDBJ databases">
        <authorList>
            <person name="Sun Q."/>
            <person name="Zhou Y."/>
        </authorList>
    </citation>
    <scope>NUCLEOTIDE SEQUENCE</scope>
    <source>
        <strain evidence="3">CGMCC 4.7306</strain>
    </source>
</reference>
<dbReference type="SUPFAM" id="SSF55347">
    <property type="entry name" value="Glyceraldehyde-3-phosphate dehydrogenase-like, C-terminal domain"/>
    <property type="match status" value="1"/>
</dbReference>
<dbReference type="Gene3D" id="3.30.360.10">
    <property type="entry name" value="Dihydrodipicolinate Reductase, domain 2"/>
    <property type="match status" value="1"/>
</dbReference>
<dbReference type="InterPro" id="IPR055170">
    <property type="entry name" value="GFO_IDH_MocA-like_dom"/>
</dbReference>
<dbReference type="PANTHER" id="PTHR43377:SF1">
    <property type="entry name" value="BILIVERDIN REDUCTASE A"/>
    <property type="match status" value="1"/>
</dbReference>
<evidence type="ECO:0000259" key="1">
    <source>
        <dbReference type="Pfam" id="PF01408"/>
    </source>
</evidence>
<dbReference type="Pfam" id="PF22725">
    <property type="entry name" value="GFO_IDH_MocA_C3"/>
    <property type="match status" value="1"/>
</dbReference>
<evidence type="ECO:0000313" key="3">
    <source>
        <dbReference type="EMBL" id="GGL57674.1"/>
    </source>
</evidence>
<dbReference type="InterPro" id="IPR051450">
    <property type="entry name" value="Gfo/Idh/MocA_Oxidoreductases"/>
</dbReference>
<organism evidence="3 4">
    <name type="scientific">Microlunatus endophyticus</name>
    <dbReference type="NCBI Taxonomy" id="1716077"/>
    <lineage>
        <taxon>Bacteria</taxon>
        <taxon>Bacillati</taxon>
        <taxon>Actinomycetota</taxon>
        <taxon>Actinomycetes</taxon>
        <taxon>Propionibacteriales</taxon>
        <taxon>Propionibacteriaceae</taxon>
        <taxon>Microlunatus</taxon>
    </lineage>
</organism>
<comment type="caution">
    <text evidence="3">The sequence shown here is derived from an EMBL/GenBank/DDBJ whole genome shotgun (WGS) entry which is preliminary data.</text>
</comment>
<dbReference type="Proteomes" id="UP000613840">
    <property type="component" value="Unassembled WGS sequence"/>
</dbReference>
<evidence type="ECO:0000259" key="2">
    <source>
        <dbReference type="Pfam" id="PF22725"/>
    </source>
</evidence>